<evidence type="ECO:0000313" key="3">
    <source>
        <dbReference type="Proteomes" id="UP000630887"/>
    </source>
</evidence>
<accession>A0A8J3KWQ0</accession>
<organism evidence="2 3">
    <name type="scientific">Catellatospora coxensis</name>
    <dbReference type="NCBI Taxonomy" id="310354"/>
    <lineage>
        <taxon>Bacteria</taxon>
        <taxon>Bacillati</taxon>
        <taxon>Actinomycetota</taxon>
        <taxon>Actinomycetes</taxon>
        <taxon>Micromonosporales</taxon>
        <taxon>Micromonosporaceae</taxon>
        <taxon>Catellatospora</taxon>
    </lineage>
</organism>
<comment type="caution">
    <text evidence="2">The sequence shown here is derived from an EMBL/GenBank/DDBJ whole genome shotgun (WGS) entry which is preliminary data.</text>
</comment>
<reference evidence="2 3" key="1">
    <citation type="submission" date="2021-01" db="EMBL/GenBank/DDBJ databases">
        <title>Whole genome shotgun sequence of Catellatospora coxensis NBRC 107359.</title>
        <authorList>
            <person name="Komaki H."/>
            <person name="Tamura T."/>
        </authorList>
    </citation>
    <scope>NUCLEOTIDE SEQUENCE [LARGE SCALE GENOMIC DNA]</scope>
    <source>
        <strain evidence="2 3">NBRC 107359</strain>
    </source>
</reference>
<keyword evidence="3" id="KW-1185">Reference proteome</keyword>
<dbReference type="Proteomes" id="UP000630887">
    <property type="component" value="Unassembled WGS sequence"/>
</dbReference>
<protein>
    <submittedName>
        <fullName evidence="2">Uncharacterized protein</fullName>
    </submittedName>
</protein>
<dbReference type="EMBL" id="BONI01000038">
    <property type="protein sequence ID" value="GIG07792.1"/>
    <property type="molecule type" value="Genomic_DNA"/>
</dbReference>
<sequence>MTPAVRNEAMSAFILRASADPIPARTARVDVETSKTNRQAGRAAKVARNPATTPTPPSRG</sequence>
<evidence type="ECO:0000313" key="2">
    <source>
        <dbReference type="EMBL" id="GIG07792.1"/>
    </source>
</evidence>
<feature type="region of interest" description="Disordered" evidence="1">
    <location>
        <begin position="28"/>
        <end position="60"/>
    </location>
</feature>
<name>A0A8J3KWQ0_9ACTN</name>
<evidence type="ECO:0000256" key="1">
    <source>
        <dbReference type="SAM" id="MobiDB-lite"/>
    </source>
</evidence>
<proteinExistence type="predicted"/>
<dbReference type="AlphaFoldDB" id="A0A8J3KWQ0"/>
<gene>
    <name evidence="2" type="ORF">Cco03nite_44920</name>
</gene>